<evidence type="ECO:0000256" key="1">
    <source>
        <dbReference type="SAM" id="Phobius"/>
    </source>
</evidence>
<gene>
    <name evidence="2" type="ORF">HALOF300_04748</name>
</gene>
<proteinExistence type="predicted"/>
<reference evidence="2 3" key="1">
    <citation type="submission" date="2019-11" db="EMBL/GenBank/DDBJ databases">
        <authorList>
            <person name="Criscuolo A."/>
        </authorList>
    </citation>
    <scope>NUCLEOTIDE SEQUENCE [LARGE SCALE GENOMIC DNA]</scope>
    <source>
        <strain evidence="2">CIP111667</strain>
    </source>
</reference>
<dbReference type="EMBL" id="CACRYJ010000067">
    <property type="protein sequence ID" value="VZO40047.1"/>
    <property type="molecule type" value="Genomic_DNA"/>
</dbReference>
<keyword evidence="3" id="KW-1185">Reference proteome</keyword>
<accession>A0A7M4DRF3</accession>
<dbReference type="Proteomes" id="UP000419743">
    <property type="component" value="Unassembled WGS sequence"/>
</dbReference>
<evidence type="ECO:0000313" key="2">
    <source>
        <dbReference type="EMBL" id="VZO40047.1"/>
    </source>
</evidence>
<comment type="caution">
    <text evidence="2">The sequence shown here is derived from an EMBL/GenBank/DDBJ whole genome shotgun (WGS) entry which is preliminary data.</text>
</comment>
<sequence>MLSIVLETAIGLALIFYLMALVCSALTEAIANAMRKRAKYLLRGLRELLDDPGDTGTGPSIVAPVAPIVAEQALYSQALAANATTVPPTSAAADGASDPWTTAVMGHALVRPFKEARSTRQKTRNPSYLPARAFASVLVDLIVPDTDGETTLTAIRGHVAALDDSTPFKGALTSILKRTEGDVKSFVSALEEWYDDQMDRISGSYKRWSKRWLVVIAVVLVGAAGLDTLSIGRSLYEDAPLRAAVVAAAANESLCDQDESFDETRECVRSTLTELGASNGLPLGWSEDSRPTTFAGWLLKALGLAITAAAAALGAPFWYDALNRLGSLRNTGPKPKPAKP</sequence>
<keyword evidence="1" id="KW-0472">Membrane</keyword>
<name>A0A7M4DRF3_9MICO</name>
<feature type="transmembrane region" description="Helical" evidence="1">
    <location>
        <begin position="12"/>
        <end position="33"/>
    </location>
</feature>
<evidence type="ECO:0000313" key="3">
    <source>
        <dbReference type="Proteomes" id="UP000419743"/>
    </source>
</evidence>
<keyword evidence="1" id="KW-1133">Transmembrane helix</keyword>
<keyword evidence="1" id="KW-0812">Transmembrane</keyword>
<dbReference type="AlphaFoldDB" id="A0A7M4DRF3"/>
<protein>
    <submittedName>
        <fullName evidence="2">Uncharacterized protein</fullName>
    </submittedName>
</protein>
<feature type="transmembrane region" description="Helical" evidence="1">
    <location>
        <begin position="212"/>
        <end position="232"/>
    </location>
</feature>
<dbReference type="RefSeq" id="WP_156743334.1">
    <property type="nucleotide sequence ID" value="NZ_CACRYJ010000067.1"/>
</dbReference>
<organism evidence="2 3">
    <name type="scientific">Occultella aeris</name>
    <dbReference type="NCBI Taxonomy" id="2761496"/>
    <lineage>
        <taxon>Bacteria</taxon>
        <taxon>Bacillati</taxon>
        <taxon>Actinomycetota</taxon>
        <taxon>Actinomycetes</taxon>
        <taxon>Micrococcales</taxon>
        <taxon>Ruaniaceae</taxon>
        <taxon>Occultella</taxon>
    </lineage>
</organism>
<feature type="transmembrane region" description="Helical" evidence="1">
    <location>
        <begin position="297"/>
        <end position="319"/>
    </location>
</feature>